<dbReference type="AlphaFoldDB" id="A0A7R9J8B2"/>
<dbReference type="SUPFAM" id="SSF52156">
    <property type="entry name" value="Initiation factor IF2/eIF5b, domain 3"/>
    <property type="match status" value="1"/>
</dbReference>
<feature type="domain" description="Translation initiation factor IF- 2" evidence="1">
    <location>
        <begin position="2"/>
        <end position="40"/>
    </location>
</feature>
<dbReference type="InterPro" id="IPR036925">
    <property type="entry name" value="TIF_IF2_dom3_sf"/>
</dbReference>
<sequence length="121" mass="13618">MAIIYTFNVKIPDKLEALAKSKQVVIKQHNIIYRLVDDLKTEINSRLPLKPVEEILVSSYFMLVAKRPGWILIPWLSCPGVQLVDPDDRFSAVDARAVNPSPQTPWSFLVFSSPAALRPSS</sequence>
<dbReference type="EMBL" id="OE182465">
    <property type="protein sequence ID" value="CAD7574581.1"/>
    <property type="molecule type" value="Genomic_DNA"/>
</dbReference>
<dbReference type="Gene3D" id="3.40.50.10050">
    <property type="entry name" value="Translation initiation factor IF- 2, domain 3"/>
    <property type="match status" value="1"/>
</dbReference>
<organism evidence="2">
    <name type="scientific">Timema californicum</name>
    <name type="common">California timema</name>
    <name type="synonym">Walking stick</name>
    <dbReference type="NCBI Taxonomy" id="61474"/>
    <lineage>
        <taxon>Eukaryota</taxon>
        <taxon>Metazoa</taxon>
        <taxon>Ecdysozoa</taxon>
        <taxon>Arthropoda</taxon>
        <taxon>Hexapoda</taxon>
        <taxon>Insecta</taxon>
        <taxon>Pterygota</taxon>
        <taxon>Neoptera</taxon>
        <taxon>Polyneoptera</taxon>
        <taxon>Phasmatodea</taxon>
        <taxon>Timematodea</taxon>
        <taxon>Timematoidea</taxon>
        <taxon>Timematidae</taxon>
        <taxon>Timema</taxon>
    </lineage>
</organism>
<protein>
    <submittedName>
        <fullName evidence="2">(California timema) hypothetical protein</fullName>
    </submittedName>
</protein>
<reference evidence="2" key="1">
    <citation type="submission" date="2020-11" db="EMBL/GenBank/DDBJ databases">
        <authorList>
            <person name="Tran Van P."/>
        </authorList>
    </citation>
    <scope>NUCLEOTIDE SEQUENCE</scope>
</reference>
<evidence type="ECO:0000313" key="2">
    <source>
        <dbReference type="EMBL" id="CAD7574581.1"/>
    </source>
</evidence>
<dbReference type="Pfam" id="PF11987">
    <property type="entry name" value="IF-2"/>
    <property type="match status" value="1"/>
</dbReference>
<accession>A0A7R9J8B2</accession>
<evidence type="ECO:0000259" key="1">
    <source>
        <dbReference type="Pfam" id="PF11987"/>
    </source>
</evidence>
<dbReference type="InterPro" id="IPR023115">
    <property type="entry name" value="TIF_IF2_dom3"/>
</dbReference>
<proteinExistence type="predicted"/>
<name>A0A7R9J8B2_TIMCA</name>
<gene>
    <name evidence="2" type="ORF">TCMB3V08_LOCUS7190</name>
</gene>